<evidence type="ECO:0000313" key="7">
    <source>
        <dbReference type="EMBL" id="MBA5605865.1"/>
    </source>
</evidence>
<evidence type="ECO:0000256" key="1">
    <source>
        <dbReference type="ARBA" id="ARBA00006157"/>
    </source>
</evidence>
<feature type="region of interest" description="Disordered" evidence="5">
    <location>
        <begin position="82"/>
        <end position="103"/>
    </location>
</feature>
<dbReference type="SUPFAM" id="SSF47413">
    <property type="entry name" value="lambda repressor-like DNA-binding domains"/>
    <property type="match status" value="1"/>
</dbReference>
<dbReference type="InterPro" id="IPR038722">
    <property type="entry name" value="Ner_HTH_dom"/>
</dbReference>
<sequence>MSVLNNQKKSNRTDWHRADVVAALHKKGWSLRELSRQNGLSAGTLKSALDRPYLKAEEIIASAIGVTADEIWPQRYEKREFSPELPPSVGKSRTASFEVQGAM</sequence>
<dbReference type="Pfam" id="PF13693">
    <property type="entry name" value="HTH_35"/>
    <property type="match status" value="1"/>
</dbReference>
<gene>
    <name evidence="7" type="ORF">H3H36_10890</name>
</gene>
<keyword evidence="2" id="KW-0805">Transcription regulation</keyword>
<dbReference type="RefSeq" id="WP_182217287.1">
    <property type="nucleotide sequence ID" value="NZ_JACEZS010000008.1"/>
</dbReference>
<dbReference type="Proteomes" id="UP000566711">
    <property type="component" value="Unassembled WGS sequence"/>
</dbReference>
<comment type="caution">
    <text evidence="7">The sequence shown here is derived from an EMBL/GenBank/DDBJ whole genome shotgun (WGS) entry which is preliminary data.</text>
</comment>
<keyword evidence="8" id="KW-1185">Reference proteome</keyword>
<feature type="domain" description="Ner winged helix-turn-helix DNA-binding" evidence="6">
    <location>
        <begin position="14"/>
        <end position="80"/>
    </location>
</feature>
<evidence type="ECO:0000256" key="2">
    <source>
        <dbReference type="ARBA" id="ARBA00023015"/>
    </source>
</evidence>
<keyword evidence="4" id="KW-0804">Transcription</keyword>
<name>A0A7W2EH63_9BURK</name>
<organism evidence="7 8">
    <name type="scientific">Rugamonas fusca</name>
    <dbReference type="NCBI Taxonomy" id="2758568"/>
    <lineage>
        <taxon>Bacteria</taxon>
        <taxon>Pseudomonadati</taxon>
        <taxon>Pseudomonadota</taxon>
        <taxon>Betaproteobacteria</taxon>
        <taxon>Burkholderiales</taxon>
        <taxon>Oxalobacteraceae</taxon>
        <taxon>Telluria group</taxon>
        <taxon>Rugamonas</taxon>
    </lineage>
</organism>
<dbReference type="AlphaFoldDB" id="A0A7W2EH63"/>
<evidence type="ECO:0000256" key="4">
    <source>
        <dbReference type="ARBA" id="ARBA00023163"/>
    </source>
</evidence>
<evidence type="ECO:0000259" key="6">
    <source>
        <dbReference type="Pfam" id="PF13693"/>
    </source>
</evidence>
<comment type="similarity">
    <text evidence="1">Belongs to the ner transcriptional regulatory family.</text>
</comment>
<evidence type="ECO:0000313" key="8">
    <source>
        <dbReference type="Proteomes" id="UP000566711"/>
    </source>
</evidence>
<accession>A0A7W2EH63</accession>
<dbReference type="EMBL" id="JACEZS010000008">
    <property type="protein sequence ID" value="MBA5605865.1"/>
    <property type="molecule type" value="Genomic_DNA"/>
</dbReference>
<reference evidence="7 8" key="1">
    <citation type="submission" date="2020-07" db="EMBL/GenBank/DDBJ databases">
        <title>Novel species isolated from subtropical streams in China.</title>
        <authorList>
            <person name="Lu H."/>
        </authorList>
    </citation>
    <scope>NUCLEOTIDE SEQUENCE [LARGE SCALE GENOMIC DNA]</scope>
    <source>
        <strain evidence="7 8">FT3S</strain>
    </source>
</reference>
<evidence type="ECO:0000256" key="3">
    <source>
        <dbReference type="ARBA" id="ARBA00023125"/>
    </source>
</evidence>
<proteinExistence type="inferred from homology"/>
<dbReference type="InterPro" id="IPR010982">
    <property type="entry name" value="Lambda_DNA-bd_dom_sf"/>
</dbReference>
<protein>
    <submittedName>
        <fullName evidence="7">Helix-turn-helix domain-containing protein</fullName>
    </submittedName>
</protein>
<dbReference type="GO" id="GO:0003677">
    <property type="term" value="F:DNA binding"/>
    <property type="evidence" value="ECO:0007669"/>
    <property type="project" value="UniProtKB-KW"/>
</dbReference>
<dbReference type="Gene3D" id="1.10.260.40">
    <property type="entry name" value="lambda repressor-like DNA-binding domains"/>
    <property type="match status" value="1"/>
</dbReference>
<keyword evidence="3" id="KW-0238">DNA-binding</keyword>
<evidence type="ECO:0000256" key="5">
    <source>
        <dbReference type="SAM" id="MobiDB-lite"/>
    </source>
</evidence>